<proteinExistence type="predicted"/>
<dbReference type="EMBL" id="BAABFB010000077">
    <property type="protein sequence ID" value="GAA4490892.1"/>
    <property type="molecule type" value="Genomic_DNA"/>
</dbReference>
<gene>
    <name evidence="1" type="ORF">GCM10023094_54850</name>
</gene>
<evidence type="ECO:0008006" key="3">
    <source>
        <dbReference type="Google" id="ProtNLM"/>
    </source>
</evidence>
<keyword evidence="2" id="KW-1185">Reference proteome</keyword>
<comment type="caution">
    <text evidence="1">The sequence shown here is derived from an EMBL/GenBank/DDBJ whole genome shotgun (WGS) entry which is preliminary data.</text>
</comment>
<dbReference type="Proteomes" id="UP001501183">
    <property type="component" value="Unassembled WGS sequence"/>
</dbReference>
<evidence type="ECO:0000313" key="1">
    <source>
        <dbReference type="EMBL" id="GAA4490892.1"/>
    </source>
</evidence>
<organism evidence="1 2">
    <name type="scientific">Rhodococcus olei</name>
    <dbReference type="NCBI Taxonomy" id="2161675"/>
    <lineage>
        <taxon>Bacteria</taxon>
        <taxon>Bacillati</taxon>
        <taxon>Actinomycetota</taxon>
        <taxon>Actinomycetes</taxon>
        <taxon>Mycobacteriales</taxon>
        <taxon>Nocardiaceae</taxon>
        <taxon>Rhodococcus</taxon>
    </lineage>
</organism>
<reference evidence="2" key="1">
    <citation type="journal article" date="2019" name="Int. J. Syst. Evol. Microbiol.">
        <title>The Global Catalogue of Microorganisms (GCM) 10K type strain sequencing project: providing services to taxonomists for standard genome sequencing and annotation.</title>
        <authorList>
            <consortium name="The Broad Institute Genomics Platform"/>
            <consortium name="The Broad Institute Genome Sequencing Center for Infectious Disease"/>
            <person name="Wu L."/>
            <person name="Ma J."/>
        </authorList>
    </citation>
    <scope>NUCLEOTIDE SEQUENCE [LARGE SCALE GENOMIC DNA]</scope>
    <source>
        <strain evidence="2">JCM 32206</strain>
    </source>
</reference>
<name>A0ABP8PTK7_9NOCA</name>
<dbReference type="RefSeq" id="WP_345353296.1">
    <property type="nucleotide sequence ID" value="NZ_BAABFB010000077.1"/>
</dbReference>
<sequence length="173" mass="19436">MDHETRGYRYSFVTSVTPPGVEDRVRAELGAVFDDHGPLQVVTATTDGHRGYAAGIDLVARLAELGVDVERTQPDLVDRRLIAQRAGCTRQAVALWVTGRRHVGDPFPLPFNLTLGQTWLWSEVHAWLRRRGIDVDDSAAIPTMRDHMRVDSHIAHRREEYRAIAAAARRSYG</sequence>
<protein>
    <recommendedName>
        <fullName evidence="3">AlpA family transcriptional regulator</fullName>
    </recommendedName>
</protein>
<accession>A0ABP8PTK7</accession>
<evidence type="ECO:0000313" key="2">
    <source>
        <dbReference type="Proteomes" id="UP001501183"/>
    </source>
</evidence>